<dbReference type="InterPro" id="IPR029058">
    <property type="entry name" value="AB_hydrolase_fold"/>
</dbReference>
<sequence length="216" mass="24991">MLDFDVLTKQLQKKLEGKYEFIFINGPVARTPINTCTEEPITYDWFVRKKDAANFFDSIMFDLDLLLPYINQYWDQDFVGLWGFSMGAHTSTLIARHLAPLPEFVWLMGLSPIPPSAKLSGYDPMIDHLSGFRVLSLMGDADNGKDVFINYKKSYETMWYKGAHDYCSDPDAYDRLCAWLEPVPNYDYTIDSYNIELFLSNNFSYKAVAQIGQEYI</sequence>
<dbReference type="Proteomes" id="UP001210925">
    <property type="component" value="Unassembled WGS sequence"/>
</dbReference>
<evidence type="ECO:0000313" key="3">
    <source>
        <dbReference type="Proteomes" id="UP001210925"/>
    </source>
</evidence>
<dbReference type="Gene3D" id="3.40.50.1820">
    <property type="entry name" value="alpha/beta hydrolase"/>
    <property type="match status" value="1"/>
</dbReference>
<name>A0AAD5UCW4_9FUNG</name>
<comment type="caution">
    <text evidence="2">The sequence shown here is derived from an EMBL/GenBank/DDBJ whole genome shotgun (WGS) entry which is preliminary data.</text>
</comment>
<organism evidence="2 3">
    <name type="scientific">Boothiomyces macroporosus</name>
    <dbReference type="NCBI Taxonomy" id="261099"/>
    <lineage>
        <taxon>Eukaryota</taxon>
        <taxon>Fungi</taxon>
        <taxon>Fungi incertae sedis</taxon>
        <taxon>Chytridiomycota</taxon>
        <taxon>Chytridiomycota incertae sedis</taxon>
        <taxon>Chytridiomycetes</taxon>
        <taxon>Rhizophydiales</taxon>
        <taxon>Terramycetaceae</taxon>
        <taxon>Boothiomyces</taxon>
    </lineage>
</organism>
<accession>A0AAD5UCW4</accession>
<protein>
    <recommendedName>
        <fullName evidence="1">Serine hydrolase domain-containing protein</fullName>
    </recommendedName>
</protein>
<keyword evidence="3" id="KW-1185">Reference proteome</keyword>
<evidence type="ECO:0000259" key="1">
    <source>
        <dbReference type="Pfam" id="PF03959"/>
    </source>
</evidence>
<evidence type="ECO:0000313" key="2">
    <source>
        <dbReference type="EMBL" id="KAJ3251208.1"/>
    </source>
</evidence>
<dbReference type="AlphaFoldDB" id="A0AAD5UCW4"/>
<reference evidence="2" key="1">
    <citation type="submission" date="2020-05" db="EMBL/GenBank/DDBJ databases">
        <title>Phylogenomic resolution of chytrid fungi.</title>
        <authorList>
            <person name="Stajich J.E."/>
            <person name="Amses K."/>
            <person name="Simmons R."/>
            <person name="Seto K."/>
            <person name="Myers J."/>
            <person name="Bonds A."/>
            <person name="Quandt C.A."/>
            <person name="Barry K."/>
            <person name="Liu P."/>
            <person name="Grigoriev I."/>
            <person name="Longcore J.E."/>
            <person name="James T.Y."/>
        </authorList>
    </citation>
    <scope>NUCLEOTIDE SEQUENCE</scope>
    <source>
        <strain evidence="2">PLAUS21</strain>
    </source>
</reference>
<dbReference type="EMBL" id="JADGKB010000194">
    <property type="protein sequence ID" value="KAJ3251208.1"/>
    <property type="molecule type" value="Genomic_DNA"/>
</dbReference>
<dbReference type="InterPro" id="IPR005645">
    <property type="entry name" value="FSH-like_dom"/>
</dbReference>
<feature type="domain" description="Serine hydrolase" evidence="1">
    <location>
        <begin position="7"/>
        <end position="113"/>
    </location>
</feature>
<dbReference type="SUPFAM" id="SSF53474">
    <property type="entry name" value="alpha/beta-Hydrolases"/>
    <property type="match status" value="1"/>
</dbReference>
<gene>
    <name evidence="2" type="ORF">HK103_002583</name>
</gene>
<proteinExistence type="predicted"/>
<dbReference type="Pfam" id="PF03959">
    <property type="entry name" value="FSH1"/>
    <property type="match status" value="1"/>
</dbReference>